<feature type="compositionally biased region" description="Polar residues" evidence="8">
    <location>
        <begin position="15"/>
        <end position="24"/>
    </location>
</feature>
<evidence type="ECO:0000256" key="3">
    <source>
        <dbReference type="ARBA" id="ARBA00022737"/>
    </source>
</evidence>
<reference evidence="10" key="1">
    <citation type="submission" date="2019-11" db="UniProtKB">
        <authorList>
            <consortium name="WormBaseParasite"/>
        </authorList>
    </citation>
    <scope>IDENTIFICATION</scope>
</reference>
<accession>A0A5K3FBR2</accession>
<dbReference type="PROSITE" id="PS50157">
    <property type="entry name" value="ZINC_FINGER_C2H2_2"/>
    <property type="match status" value="2"/>
</dbReference>
<dbReference type="PANTHER" id="PTHR24394">
    <property type="entry name" value="ZINC FINGER PROTEIN"/>
    <property type="match status" value="1"/>
</dbReference>
<keyword evidence="5" id="KW-0862">Zinc</keyword>
<feature type="region of interest" description="Disordered" evidence="8">
    <location>
        <begin position="456"/>
        <end position="479"/>
    </location>
</feature>
<feature type="compositionally biased region" description="Low complexity" evidence="8">
    <location>
        <begin position="87"/>
        <end position="107"/>
    </location>
</feature>
<dbReference type="InterPro" id="IPR036236">
    <property type="entry name" value="Znf_C2H2_sf"/>
</dbReference>
<dbReference type="GO" id="GO:0008270">
    <property type="term" value="F:zinc ion binding"/>
    <property type="evidence" value="ECO:0007669"/>
    <property type="project" value="UniProtKB-KW"/>
</dbReference>
<feature type="domain" description="C2H2-type" evidence="9">
    <location>
        <begin position="178"/>
        <end position="205"/>
    </location>
</feature>
<evidence type="ECO:0000256" key="2">
    <source>
        <dbReference type="ARBA" id="ARBA00022723"/>
    </source>
</evidence>
<dbReference type="GO" id="GO:0000981">
    <property type="term" value="F:DNA-binding transcription factor activity, RNA polymerase II-specific"/>
    <property type="evidence" value="ECO:0007669"/>
    <property type="project" value="TreeGrafter"/>
</dbReference>
<comment type="subcellular location">
    <subcellularLocation>
        <location evidence="1">Nucleus</location>
    </subcellularLocation>
</comment>
<keyword evidence="3" id="KW-0677">Repeat</keyword>
<organism evidence="10">
    <name type="scientific">Mesocestoides corti</name>
    <name type="common">Flatworm</name>
    <dbReference type="NCBI Taxonomy" id="53468"/>
    <lineage>
        <taxon>Eukaryota</taxon>
        <taxon>Metazoa</taxon>
        <taxon>Spiralia</taxon>
        <taxon>Lophotrochozoa</taxon>
        <taxon>Platyhelminthes</taxon>
        <taxon>Cestoda</taxon>
        <taxon>Eucestoda</taxon>
        <taxon>Cyclophyllidea</taxon>
        <taxon>Mesocestoididae</taxon>
        <taxon>Mesocestoides</taxon>
    </lineage>
</organism>
<evidence type="ECO:0000256" key="8">
    <source>
        <dbReference type="SAM" id="MobiDB-lite"/>
    </source>
</evidence>
<feature type="region of interest" description="Disordered" evidence="8">
    <location>
        <begin position="87"/>
        <end position="112"/>
    </location>
</feature>
<dbReference type="SMART" id="SM00355">
    <property type="entry name" value="ZnF_C2H2"/>
    <property type="match status" value="4"/>
</dbReference>
<evidence type="ECO:0000256" key="5">
    <source>
        <dbReference type="ARBA" id="ARBA00022833"/>
    </source>
</evidence>
<keyword evidence="4 7" id="KW-0863">Zinc-finger</keyword>
<dbReference type="PROSITE" id="PS00028">
    <property type="entry name" value="ZINC_FINGER_C2H2_1"/>
    <property type="match status" value="3"/>
</dbReference>
<protein>
    <submittedName>
        <fullName evidence="10">Zinc finger protein</fullName>
    </submittedName>
</protein>
<evidence type="ECO:0000256" key="4">
    <source>
        <dbReference type="ARBA" id="ARBA00022771"/>
    </source>
</evidence>
<evidence type="ECO:0000256" key="1">
    <source>
        <dbReference type="ARBA" id="ARBA00004123"/>
    </source>
</evidence>
<dbReference type="InterPro" id="IPR013087">
    <property type="entry name" value="Znf_C2H2_type"/>
</dbReference>
<dbReference type="GO" id="GO:0005634">
    <property type="term" value="C:nucleus"/>
    <property type="evidence" value="ECO:0007669"/>
    <property type="project" value="UniProtKB-SubCell"/>
</dbReference>
<name>A0A5K3FBR2_MESCO</name>
<evidence type="ECO:0000259" key="9">
    <source>
        <dbReference type="PROSITE" id="PS50157"/>
    </source>
</evidence>
<dbReference type="Pfam" id="PF00096">
    <property type="entry name" value="zf-C2H2"/>
    <property type="match status" value="3"/>
</dbReference>
<sequence length="479" mass="52257">MFPLQDGGRHPARSMTPNSVVSSPNHEDLVYPSPPTSPFIREPSNLRKKVVVVIQSTVSSDSVTSTVVESNISPLANLGAVDSSNISESASSEYESNPEPSSSSSDASEQKAKCRKMRRLTCPICKRKFVRRGTYRLHQYRKHGLLPIACEEEGCKERFATLSALFKHRAIHDPNSRYPCLICSRVFTTIHAFKVHSRIHSSSTFKCDECGLNFKRITAYRRHMKSRHPKGKSRAKGKPVVLSKEEVAKMDATLSRLRAIVPKPPTSAMPRKLPIARLSSASAAAATMPPTVPPLESLNPIADAAQSPTQLVNTVPLATFIPVYCAQALAVNNEQVLPHVYTISSSDVAPTANALPHGAYDNAYHADSSIYVQATEQFTDNDSFPVELDSAFSMAPVEIVDLNACPEACGEATNLPSFTWSNTDDGLYPDSAAMDIDGQRYRSTWLQPISLFTNHPDSQGGGEMPAVDEAFPSNADVNL</sequence>
<feature type="domain" description="C2H2-type" evidence="9">
    <location>
        <begin position="205"/>
        <end position="233"/>
    </location>
</feature>
<evidence type="ECO:0000256" key="7">
    <source>
        <dbReference type="PROSITE-ProRule" id="PRU00042"/>
    </source>
</evidence>
<proteinExistence type="predicted"/>
<dbReference type="AlphaFoldDB" id="A0A5K3FBR2"/>
<feature type="region of interest" description="Disordered" evidence="8">
    <location>
        <begin position="1"/>
        <end position="42"/>
    </location>
</feature>
<evidence type="ECO:0000256" key="6">
    <source>
        <dbReference type="ARBA" id="ARBA00023242"/>
    </source>
</evidence>
<keyword evidence="6" id="KW-0539">Nucleus</keyword>
<dbReference type="Gene3D" id="3.30.160.60">
    <property type="entry name" value="Classic Zinc Finger"/>
    <property type="match status" value="2"/>
</dbReference>
<keyword evidence="2" id="KW-0479">Metal-binding</keyword>
<dbReference type="PANTHER" id="PTHR24394:SF44">
    <property type="entry name" value="ZINC FINGER PROTEIN 271-LIKE"/>
    <property type="match status" value="1"/>
</dbReference>
<dbReference type="SUPFAM" id="SSF57667">
    <property type="entry name" value="beta-beta-alpha zinc fingers"/>
    <property type="match status" value="2"/>
</dbReference>
<dbReference type="WBParaSite" id="MCU_006907-RA">
    <property type="protein sequence ID" value="MCU_006907-RA"/>
    <property type="gene ID" value="MCU_006907"/>
</dbReference>
<evidence type="ECO:0000313" key="10">
    <source>
        <dbReference type="WBParaSite" id="MCU_006907-RA"/>
    </source>
</evidence>